<evidence type="ECO:0000313" key="2">
    <source>
        <dbReference type="EMBL" id="APZ32983.1"/>
    </source>
</evidence>
<gene>
    <name evidence="2" type="ORF">BOH66_00705</name>
</gene>
<dbReference type="PANTHER" id="PTHR42659:SF9">
    <property type="entry name" value="XANTHINE DEHYDROGENASE FAD-BINDING SUBUNIT XDHB-RELATED"/>
    <property type="match status" value="1"/>
</dbReference>
<sequence>MDITSVQAYRVARSREDLQLAPGEALLAGGTWIMSEPQPATTGLVDLTGLAWPDLEETPEGLRVAATCTIANLVAWAATAPAHWPAAQLVPAAANALLASFKIWNTATVGGNICRAFAAGAMVSLSVALDAVAVIWTKDDERRMPVADLVTGNGTTILGRDDVLRAVEIPAHALASRALLRKIALAEHGRSGAVVTGRVDPDGTSVFTVTAATATPTVLRFAQLPTETDLADAVASAPGYYTDPLGAADWRRAVSIELASRIRAELA</sequence>
<proteinExistence type="predicted"/>
<dbReference type="InterPro" id="IPR036318">
    <property type="entry name" value="FAD-bd_PCMH-like_sf"/>
</dbReference>
<evidence type="ECO:0000313" key="3">
    <source>
        <dbReference type="Proteomes" id="UP000187185"/>
    </source>
</evidence>
<dbReference type="Proteomes" id="UP000187185">
    <property type="component" value="Chromosome"/>
</dbReference>
<evidence type="ECO:0000259" key="1">
    <source>
        <dbReference type="PROSITE" id="PS51387"/>
    </source>
</evidence>
<dbReference type="PANTHER" id="PTHR42659">
    <property type="entry name" value="XANTHINE DEHYDROGENASE SUBUNIT C-RELATED"/>
    <property type="match status" value="1"/>
</dbReference>
<dbReference type="AlphaFoldDB" id="A0A1P8U4E7"/>
<name>A0A1P8U4E7_9MICO</name>
<dbReference type="PROSITE" id="PS51387">
    <property type="entry name" value="FAD_PCMH"/>
    <property type="match status" value="1"/>
</dbReference>
<dbReference type="Pfam" id="PF00941">
    <property type="entry name" value="FAD_binding_5"/>
    <property type="match status" value="1"/>
</dbReference>
<accession>A0A1P8U4E7</accession>
<dbReference type="EMBL" id="CP018762">
    <property type="protein sequence ID" value="APZ32983.1"/>
    <property type="molecule type" value="Genomic_DNA"/>
</dbReference>
<dbReference type="GO" id="GO:0071949">
    <property type="term" value="F:FAD binding"/>
    <property type="evidence" value="ECO:0007669"/>
    <property type="project" value="InterPro"/>
</dbReference>
<dbReference type="InterPro" id="IPR051312">
    <property type="entry name" value="Diverse_Substr_Oxidored"/>
</dbReference>
<dbReference type="SUPFAM" id="SSF56176">
    <property type="entry name" value="FAD-binding/transporter-associated domain-like"/>
    <property type="match status" value="1"/>
</dbReference>
<protein>
    <submittedName>
        <fullName evidence="2">FAD-binding molybdopterin dehydrogenase</fullName>
    </submittedName>
</protein>
<dbReference type="OrthoDB" id="3574189at2"/>
<feature type="domain" description="FAD-binding PCMH-type" evidence="1">
    <location>
        <begin position="1"/>
        <end position="174"/>
    </location>
</feature>
<keyword evidence="3" id="KW-1185">Reference proteome</keyword>
<dbReference type="Gene3D" id="3.30.465.10">
    <property type="match status" value="1"/>
</dbReference>
<dbReference type="InterPro" id="IPR002346">
    <property type="entry name" value="Mopterin_DH_FAD-bd"/>
</dbReference>
<dbReference type="STRING" id="36805.BOH66_00705"/>
<dbReference type="GO" id="GO:0016491">
    <property type="term" value="F:oxidoreductase activity"/>
    <property type="evidence" value="ECO:0007669"/>
    <property type="project" value="InterPro"/>
</dbReference>
<reference evidence="2 3" key="1">
    <citation type="submission" date="2016-12" db="EMBL/GenBank/DDBJ databases">
        <title>Complete genome sequence of Microbacterium aurum KACC 15219.</title>
        <authorList>
            <person name="Jung Y."/>
            <person name="Shin J.-H."/>
            <person name="Lee Y.-J."/>
            <person name="Yi H."/>
            <person name="Bahn Y.-S."/>
            <person name="Kim J.F."/>
            <person name="Lee D.-W."/>
        </authorList>
    </citation>
    <scope>NUCLEOTIDE SEQUENCE [LARGE SCALE GENOMIC DNA]</scope>
    <source>
        <strain evidence="2 3">KACC 15219</strain>
    </source>
</reference>
<dbReference type="InterPro" id="IPR016166">
    <property type="entry name" value="FAD-bd_PCMH"/>
</dbReference>
<dbReference type="KEGG" id="maur:BOH66_00705"/>
<organism evidence="2 3">
    <name type="scientific">Microbacterium aurum</name>
    <dbReference type="NCBI Taxonomy" id="36805"/>
    <lineage>
        <taxon>Bacteria</taxon>
        <taxon>Bacillati</taxon>
        <taxon>Actinomycetota</taxon>
        <taxon>Actinomycetes</taxon>
        <taxon>Micrococcales</taxon>
        <taxon>Microbacteriaceae</taxon>
        <taxon>Microbacterium</taxon>
    </lineage>
</organism>
<dbReference type="RefSeq" id="WP_076688377.1">
    <property type="nucleotide sequence ID" value="NZ_CP018762.1"/>
</dbReference>
<dbReference type="InterPro" id="IPR016169">
    <property type="entry name" value="FAD-bd_PCMH_sub2"/>
</dbReference>